<dbReference type="InterPro" id="IPR051438">
    <property type="entry name" value="RNF_E3_ubiq-protein_ligase"/>
</dbReference>
<dbReference type="InterPro" id="IPR013083">
    <property type="entry name" value="Znf_RING/FYVE/PHD"/>
</dbReference>
<keyword evidence="2 4" id="KW-0863">Zinc-finger</keyword>
<dbReference type="GO" id="GO:0061630">
    <property type="term" value="F:ubiquitin protein ligase activity"/>
    <property type="evidence" value="ECO:0007669"/>
    <property type="project" value="TreeGrafter"/>
</dbReference>
<dbReference type="PROSITE" id="PS50089">
    <property type="entry name" value="ZF_RING_2"/>
    <property type="match status" value="1"/>
</dbReference>
<dbReference type="Gene3D" id="3.30.40.10">
    <property type="entry name" value="Zinc/RING finger domain, C3HC4 (zinc finger)"/>
    <property type="match status" value="1"/>
</dbReference>
<dbReference type="InterPro" id="IPR008598">
    <property type="entry name" value="Di19_Zn-bd"/>
</dbReference>
<dbReference type="Gene3D" id="3.30.160.60">
    <property type="entry name" value="Classic Zinc Finger"/>
    <property type="match status" value="1"/>
</dbReference>
<keyword evidence="7" id="KW-1185">Reference proteome</keyword>
<evidence type="ECO:0000259" key="5">
    <source>
        <dbReference type="PROSITE" id="PS50089"/>
    </source>
</evidence>
<name>A0A2B4S805_STYPI</name>
<dbReference type="Proteomes" id="UP000225706">
    <property type="component" value="Unassembled WGS sequence"/>
</dbReference>
<dbReference type="GO" id="GO:0006511">
    <property type="term" value="P:ubiquitin-dependent protein catabolic process"/>
    <property type="evidence" value="ECO:0007669"/>
    <property type="project" value="TreeGrafter"/>
</dbReference>
<dbReference type="SMART" id="SM00184">
    <property type="entry name" value="RING"/>
    <property type="match status" value="1"/>
</dbReference>
<dbReference type="PROSITE" id="PS00518">
    <property type="entry name" value="ZF_RING_1"/>
    <property type="match status" value="1"/>
</dbReference>
<dbReference type="Pfam" id="PF05605">
    <property type="entry name" value="zf-Di19"/>
    <property type="match status" value="1"/>
</dbReference>
<reference evidence="7" key="1">
    <citation type="journal article" date="2017" name="bioRxiv">
        <title>Comparative analysis of the genomes of Stylophora pistillata and Acropora digitifera provides evidence for extensive differences between species of corals.</title>
        <authorList>
            <person name="Voolstra C.R."/>
            <person name="Li Y."/>
            <person name="Liew Y.J."/>
            <person name="Baumgarten S."/>
            <person name="Zoccola D."/>
            <person name="Flot J.-F."/>
            <person name="Tambutte S."/>
            <person name="Allemand D."/>
            <person name="Aranda M."/>
        </authorList>
    </citation>
    <scope>NUCLEOTIDE SEQUENCE [LARGE SCALE GENOMIC DNA]</scope>
</reference>
<feature type="domain" description="RING-type" evidence="5">
    <location>
        <begin position="19"/>
        <end position="59"/>
    </location>
</feature>
<dbReference type="AlphaFoldDB" id="A0A2B4S805"/>
<evidence type="ECO:0000256" key="2">
    <source>
        <dbReference type="ARBA" id="ARBA00022771"/>
    </source>
</evidence>
<dbReference type="PANTHER" id="PTHR46016">
    <property type="entry name" value="ZINC FINGER, RING/FYVE/PHD-TYPE"/>
    <property type="match status" value="1"/>
</dbReference>
<evidence type="ECO:0000313" key="6">
    <source>
        <dbReference type="EMBL" id="PFX25209.1"/>
    </source>
</evidence>
<evidence type="ECO:0000256" key="4">
    <source>
        <dbReference type="PROSITE-ProRule" id="PRU00175"/>
    </source>
</evidence>
<dbReference type="Pfam" id="PF13445">
    <property type="entry name" value="zf-RING_UBOX"/>
    <property type="match status" value="1"/>
</dbReference>
<keyword evidence="1" id="KW-0479">Metal-binding</keyword>
<dbReference type="GO" id="GO:0000209">
    <property type="term" value="P:protein polyubiquitination"/>
    <property type="evidence" value="ECO:0007669"/>
    <property type="project" value="TreeGrafter"/>
</dbReference>
<dbReference type="STRING" id="50429.A0A2B4S805"/>
<dbReference type="InterPro" id="IPR017907">
    <property type="entry name" value="Znf_RING_CS"/>
</dbReference>
<sequence>MATGGYYEKPQDTEKLLQCPVCLEIFENPISIPCGHTFCNDCLSSVENHSGSSTCPVCRDDFNLNMKRRARDIERQIRHSMGTCSGCNRQFPMSRLREHRSSCETVSPLSFSPVAPTSQPRPELKNRSTFSCPYCLQSNLDSKGMLQHVNSRHKNERQSVVCPICASMPWGNPIQKSGDFIQHLNLRHKFEYDTYVDFNNDEDAILQQVLAQSVQDR</sequence>
<dbReference type="InterPro" id="IPR001841">
    <property type="entry name" value="Znf_RING"/>
</dbReference>
<dbReference type="PANTHER" id="PTHR46016:SF1">
    <property type="entry name" value="RING-TYPE DOMAIN-CONTAINING PROTEIN"/>
    <property type="match status" value="1"/>
</dbReference>
<evidence type="ECO:0000313" key="7">
    <source>
        <dbReference type="Proteomes" id="UP000225706"/>
    </source>
</evidence>
<proteinExistence type="predicted"/>
<evidence type="ECO:0000256" key="1">
    <source>
        <dbReference type="ARBA" id="ARBA00022723"/>
    </source>
</evidence>
<gene>
    <name evidence="6" type="primary">Rnf166</name>
    <name evidence="6" type="ORF">AWC38_SpisGene10171</name>
</gene>
<dbReference type="EMBL" id="LSMT01000157">
    <property type="protein sequence ID" value="PFX25209.1"/>
    <property type="molecule type" value="Genomic_DNA"/>
</dbReference>
<accession>A0A2B4S805</accession>
<dbReference type="OrthoDB" id="5951974at2759"/>
<dbReference type="InterPro" id="IPR027370">
    <property type="entry name" value="Znf-RING_euk"/>
</dbReference>
<comment type="caution">
    <text evidence="6">The sequence shown here is derived from an EMBL/GenBank/DDBJ whole genome shotgun (WGS) entry which is preliminary data.</text>
</comment>
<evidence type="ECO:0000256" key="3">
    <source>
        <dbReference type="ARBA" id="ARBA00022833"/>
    </source>
</evidence>
<protein>
    <submittedName>
        <fullName evidence="6">RING finger protein 166</fullName>
    </submittedName>
</protein>
<organism evidence="6 7">
    <name type="scientific">Stylophora pistillata</name>
    <name type="common">Smooth cauliflower coral</name>
    <dbReference type="NCBI Taxonomy" id="50429"/>
    <lineage>
        <taxon>Eukaryota</taxon>
        <taxon>Metazoa</taxon>
        <taxon>Cnidaria</taxon>
        <taxon>Anthozoa</taxon>
        <taxon>Hexacorallia</taxon>
        <taxon>Scleractinia</taxon>
        <taxon>Astrocoeniina</taxon>
        <taxon>Pocilloporidae</taxon>
        <taxon>Stylophora</taxon>
    </lineage>
</organism>
<dbReference type="GO" id="GO:0008270">
    <property type="term" value="F:zinc ion binding"/>
    <property type="evidence" value="ECO:0007669"/>
    <property type="project" value="UniProtKB-KW"/>
</dbReference>
<keyword evidence="3" id="KW-0862">Zinc</keyword>
<dbReference type="SUPFAM" id="SSF57850">
    <property type="entry name" value="RING/U-box"/>
    <property type="match status" value="1"/>
</dbReference>